<evidence type="ECO:0000256" key="2">
    <source>
        <dbReference type="ARBA" id="ARBA00010993"/>
    </source>
</evidence>
<evidence type="ECO:0000256" key="8">
    <source>
        <dbReference type="ARBA" id="ARBA00023136"/>
    </source>
</evidence>
<dbReference type="NCBIfam" id="TIGR00834">
    <property type="entry name" value="ae"/>
    <property type="match status" value="1"/>
</dbReference>
<comment type="similarity">
    <text evidence="2 9">Belongs to the anion exchanger (TC 2.A.31) family.</text>
</comment>
<dbReference type="Pfam" id="PF00955">
    <property type="entry name" value="HCO3_cotransp"/>
    <property type="match status" value="1"/>
</dbReference>
<feature type="transmembrane region" description="Helical" evidence="9">
    <location>
        <begin position="470"/>
        <end position="492"/>
    </location>
</feature>
<evidence type="ECO:0000313" key="13">
    <source>
        <dbReference type="Ensembl" id="ENSNPEP00000015160.1"/>
    </source>
</evidence>
<dbReference type="Proteomes" id="UP000694420">
    <property type="component" value="Unplaced"/>
</dbReference>
<evidence type="ECO:0000256" key="7">
    <source>
        <dbReference type="ARBA" id="ARBA00023065"/>
    </source>
</evidence>
<dbReference type="PRINTS" id="PR01231">
    <property type="entry name" value="HCO3TRNSPORT"/>
</dbReference>
<dbReference type="PRINTS" id="PR01232">
    <property type="entry name" value="NAHCO3TRSPRT"/>
</dbReference>
<feature type="transmembrane region" description="Helical" evidence="9">
    <location>
        <begin position="685"/>
        <end position="703"/>
    </location>
</feature>
<proteinExistence type="inferred from homology"/>
<dbReference type="GO" id="GO:0016323">
    <property type="term" value="C:basolateral plasma membrane"/>
    <property type="evidence" value="ECO:0007669"/>
    <property type="project" value="UniProtKB-SubCell"/>
</dbReference>
<evidence type="ECO:0000256" key="5">
    <source>
        <dbReference type="ARBA" id="ARBA00022692"/>
    </source>
</evidence>
<keyword evidence="4" id="KW-1003">Cell membrane</keyword>
<dbReference type="GO" id="GO:0008509">
    <property type="term" value="F:monoatomic anion transmembrane transporter activity"/>
    <property type="evidence" value="ECO:0007669"/>
    <property type="project" value="InterPro"/>
</dbReference>
<feature type="transmembrane region" description="Helical" evidence="9">
    <location>
        <begin position="811"/>
        <end position="835"/>
    </location>
</feature>
<dbReference type="Ensembl" id="ENSNPET00000015536.1">
    <property type="protein sequence ID" value="ENSNPEP00000015160.1"/>
    <property type="gene ID" value="ENSNPEG00000011006.1"/>
</dbReference>
<keyword evidence="3 9" id="KW-0813">Transport</keyword>
<feature type="transmembrane region" description="Helical" evidence="9">
    <location>
        <begin position="948"/>
        <end position="979"/>
    </location>
</feature>
<keyword evidence="14" id="KW-1185">Reference proteome</keyword>
<feature type="transmembrane region" description="Helical" evidence="9">
    <location>
        <begin position="897"/>
        <end position="916"/>
    </location>
</feature>
<gene>
    <name evidence="13" type="primary">SLC4A8</name>
</gene>
<feature type="region of interest" description="Disordered" evidence="10">
    <location>
        <begin position="395"/>
        <end position="435"/>
    </location>
</feature>
<dbReference type="Gene3D" id="1.10.287.570">
    <property type="entry name" value="Helical hairpin bin"/>
    <property type="match status" value="1"/>
</dbReference>
<evidence type="ECO:0000256" key="3">
    <source>
        <dbReference type="ARBA" id="ARBA00022448"/>
    </source>
</evidence>
<evidence type="ECO:0000256" key="1">
    <source>
        <dbReference type="ARBA" id="ARBA00004554"/>
    </source>
</evidence>
<dbReference type="GO" id="GO:0016324">
    <property type="term" value="C:apical plasma membrane"/>
    <property type="evidence" value="ECO:0007669"/>
    <property type="project" value="UniProtKB-SubCell"/>
</dbReference>
<keyword evidence="5 9" id="KW-0812">Transmembrane</keyword>
<feature type="domain" description="Band 3 cytoplasmic" evidence="12">
    <location>
        <begin position="109"/>
        <end position="397"/>
    </location>
</feature>
<feature type="transmembrane region" description="Helical" evidence="9">
    <location>
        <begin position="771"/>
        <end position="790"/>
    </location>
</feature>
<protein>
    <recommendedName>
        <fullName evidence="9">Anion exchange protein</fullName>
    </recommendedName>
</protein>
<dbReference type="PANTHER" id="PTHR11453:SF37">
    <property type="entry name" value="ELECTRONEUTRAL SODIUM BICARBONATE EXCHANGER 1"/>
    <property type="match status" value="1"/>
</dbReference>
<keyword evidence="7 9" id="KW-0406">Ion transport</keyword>
<feature type="domain" description="Bicarbonate transporter-like transmembrane" evidence="11">
    <location>
        <begin position="441"/>
        <end position="1000"/>
    </location>
</feature>
<feature type="transmembrane region" description="Helical" evidence="9">
    <location>
        <begin position="587"/>
        <end position="606"/>
    </location>
</feature>
<reference evidence="13" key="2">
    <citation type="submission" date="2025-09" db="UniProtKB">
        <authorList>
            <consortium name="Ensembl"/>
        </authorList>
    </citation>
    <scope>IDENTIFICATION</scope>
</reference>
<keyword evidence="6 9" id="KW-1133">Transmembrane helix</keyword>
<dbReference type="GO" id="GO:0008510">
    <property type="term" value="F:sodium:bicarbonate symporter activity"/>
    <property type="evidence" value="ECO:0007669"/>
    <property type="project" value="TreeGrafter"/>
</dbReference>
<feature type="transmembrane region" description="Helical" evidence="9">
    <location>
        <begin position="871"/>
        <end position="890"/>
    </location>
</feature>
<keyword evidence="8 9" id="KW-0472">Membrane</keyword>
<evidence type="ECO:0000256" key="9">
    <source>
        <dbReference type="RuleBase" id="RU362035"/>
    </source>
</evidence>
<dbReference type="PANTHER" id="PTHR11453">
    <property type="entry name" value="ANION EXCHANGE PROTEIN"/>
    <property type="match status" value="1"/>
</dbReference>
<feature type="compositionally biased region" description="Basic and acidic residues" evidence="10">
    <location>
        <begin position="422"/>
        <end position="433"/>
    </location>
</feature>
<dbReference type="Pfam" id="PF07565">
    <property type="entry name" value="Band_3_cyto"/>
    <property type="match status" value="1"/>
</dbReference>
<accession>A0A8C7EF26</accession>
<dbReference type="InterPro" id="IPR003020">
    <property type="entry name" value="HCO3_transpt_euk"/>
</dbReference>
<evidence type="ECO:0000259" key="12">
    <source>
        <dbReference type="Pfam" id="PF07565"/>
    </source>
</evidence>
<sequence>MPAGSGEPGGLLSYQRPDEEAVVDQGGTSNVVNIHYEKEELEGHRTLYVGVRMPLVRQSHRHHRPHSQKHRKRERVKGSAQAGHGYHDTPSQRVQFILGTEEDEQHVPHELFTELDEICVKEGEQAEWKETARWLKFEEDVEDGGERWSKPYVATLSLHSLFELRSCIINGTVLLDICANSIEEIADMILAQQEQSNEFDEHMRMKVREALLKKHHHQNEKKRNNLLPIVRSFADVNKRQADLHLLDKPAQTLSLHPPPAAMEAKNGTNSETSPMDLSKAELHFMKKIPIGAEASNVLVGELDFLRRPIVAFARLTPAVLLCGMTEVPIPTRFLFVLLGPEGKAHQYHEIGRSMATLMTDEVFHDVAYKAKDRSDLVAGIDEFLDQVTVLPPGEWDPSIRIEPPKNVPSQKKRKMPGALDDSTCHSEPEKHSGPELQRTGRLFGGLILDVKRKAPWFWSDFRDGLSLQCLASFLFLYCACMSPVITFGGLLGEATKGHISAMESLLGASMTGVMYSLFAGQPLTILGSTGPVLVFEKILYKFCRDYALSYLSLRASIGLWTAFLCVVLVATDASCLVCYITRFTEEAFAALICIIFIYEALEKLFWLGETYPIHVDSKLDLLTIYYCKCEAPAGPTNETLHFWESNKINASSIAWENLTVSECRHLHGEFHGPACGHDGPYTPNVLFWSCILFFSTFILSGSLKTFKTSHYFPTRVRSTISDFAVFFTIVIMVIIDFLIGVPSPKLQVPHMFKPTRDDRGWLINPIGPNPWWTVLAAFIPALLCTILVFMDQQITAVIVNRKEHKLQKGCGYHLDLLMVAVMLGVCSVMGLPWFVAATVLSITHVNSLKLESGSSAPGEQPRFLGIQEQRVTGLMIFVLMGCSVFLTGILKFIPMPVLYGVFLYMGVSSLRGIQFFDRLKLFGMPEKHQPDFIYLRHVPLRKVHLFTLIQLTCLVLLWVIKVSPAAIVFPMMVLALVFVRKVMDFCFSKRELSWLDDLMPESKKKKLEDAKNEAKEEEVTFEETCLLQSFDFCSFLLQESQKMMEAAAANSVQVDPSEINISDEMPKTTVWKALSMNSEKL</sequence>
<feature type="region of interest" description="Disordered" evidence="10">
    <location>
        <begin position="254"/>
        <end position="274"/>
    </location>
</feature>
<evidence type="ECO:0000256" key="6">
    <source>
        <dbReference type="ARBA" id="ARBA00022989"/>
    </source>
</evidence>
<evidence type="ECO:0000256" key="10">
    <source>
        <dbReference type="SAM" id="MobiDB-lite"/>
    </source>
</evidence>
<dbReference type="InterPro" id="IPR016152">
    <property type="entry name" value="PTrfase/Anion_transptr"/>
</dbReference>
<feature type="transmembrane region" description="Helical" evidence="9">
    <location>
        <begin position="723"/>
        <end position="741"/>
    </location>
</feature>
<dbReference type="InterPro" id="IPR013769">
    <property type="entry name" value="Band3_cytoplasmic_dom"/>
</dbReference>
<reference evidence="13" key="1">
    <citation type="submission" date="2025-08" db="UniProtKB">
        <authorList>
            <consortium name="Ensembl"/>
        </authorList>
    </citation>
    <scope>IDENTIFICATION</scope>
</reference>
<feature type="transmembrane region" description="Helical" evidence="9">
    <location>
        <begin position="513"/>
        <end position="535"/>
    </location>
</feature>
<evidence type="ECO:0000256" key="4">
    <source>
        <dbReference type="ARBA" id="ARBA00022475"/>
    </source>
</evidence>
<dbReference type="InterPro" id="IPR003024">
    <property type="entry name" value="Na/HCO3_transpt"/>
</dbReference>
<feature type="region of interest" description="Disordered" evidence="10">
    <location>
        <begin position="1"/>
        <end position="27"/>
    </location>
</feature>
<evidence type="ECO:0000313" key="14">
    <source>
        <dbReference type="Proteomes" id="UP000694420"/>
    </source>
</evidence>
<dbReference type="InterPro" id="IPR011531">
    <property type="entry name" value="HCO3_transpt-like_TM_dom"/>
</dbReference>
<dbReference type="GO" id="GO:0051453">
    <property type="term" value="P:regulation of intracellular pH"/>
    <property type="evidence" value="ECO:0007669"/>
    <property type="project" value="TreeGrafter"/>
</dbReference>
<comment type="subcellular location">
    <subcellularLocation>
        <location evidence="1">Basolateral cell membrane</location>
        <topology evidence="1">Multi-pass membrane protein</topology>
    </subcellularLocation>
    <subcellularLocation>
        <location evidence="9">Membrane</location>
        <topology evidence="9">Multi-pass membrane protein</topology>
    </subcellularLocation>
</comment>
<organism evidence="13 14">
    <name type="scientific">Nothoprocta perdicaria</name>
    <name type="common">Chilean tinamou</name>
    <name type="synonym">Crypturus perdicarius</name>
    <dbReference type="NCBI Taxonomy" id="30464"/>
    <lineage>
        <taxon>Eukaryota</taxon>
        <taxon>Metazoa</taxon>
        <taxon>Chordata</taxon>
        <taxon>Craniata</taxon>
        <taxon>Vertebrata</taxon>
        <taxon>Euteleostomi</taxon>
        <taxon>Archelosauria</taxon>
        <taxon>Archosauria</taxon>
        <taxon>Dinosauria</taxon>
        <taxon>Saurischia</taxon>
        <taxon>Theropoda</taxon>
        <taxon>Coelurosauria</taxon>
        <taxon>Aves</taxon>
        <taxon>Palaeognathae</taxon>
        <taxon>Tinamiformes</taxon>
        <taxon>Tinamidae</taxon>
        <taxon>Nothoprocta</taxon>
    </lineage>
</organism>
<dbReference type="Gene3D" id="3.40.930.10">
    <property type="entry name" value="Mannitol-specific EII, Chain A"/>
    <property type="match status" value="1"/>
</dbReference>
<dbReference type="GO" id="GO:0005452">
    <property type="term" value="F:solute:inorganic anion antiporter activity"/>
    <property type="evidence" value="ECO:0007669"/>
    <property type="project" value="InterPro"/>
</dbReference>
<evidence type="ECO:0000259" key="11">
    <source>
        <dbReference type="Pfam" id="PF00955"/>
    </source>
</evidence>
<dbReference type="SUPFAM" id="SSF55804">
    <property type="entry name" value="Phoshotransferase/anion transport protein"/>
    <property type="match status" value="1"/>
</dbReference>
<feature type="region of interest" description="Disordered" evidence="10">
    <location>
        <begin position="57"/>
        <end position="88"/>
    </location>
</feature>
<feature type="transmembrane region" description="Helical" evidence="9">
    <location>
        <begin position="555"/>
        <end position="580"/>
    </location>
</feature>
<name>A0A8C7EF26_NOTPE</name>
<feature type="compositionally biased region" description="Basic residues" evidence="10">
    <location>
        <begin position="58"/>
        <end position="75"/>
    </location>
</feature>